<dbReference type="Gramene" id="EOY15183">
    <property type="protein sequence ID" value="EOY15183"/>
    <property type="gene ID" value="TCM_047068"/>
</dbReference>
<gene>
    <name evidence="1" type="ORF">TCM_047068</name>
</gene>
<dbReference type="Proteomes" id="UP000026915">
    <property type="component" value="Chromosome 8"/>
</dbReference>
<keyword evidence="2" id="KW-1185">Reference proteome</keyword>
<evidence type="ECO:0000313" key="1">
    <source>
        <dbReference type="EMBL" id="EOY15183.1"/>
    </source>
</evidence>
<dbReference type="STRING" id="3641.A0A061FE83"/>
<dbReference type="PANTHER" id="PTHR36316:SF1">
    <property type="entry name" value="OS06G0213900 PROTEIN"/>
    <property type="match status" value="1"/>
</dbReference>
<organism evidence="1 2">
    <name type="scientific">Theobroma cacao</name>
    <name type="common">Cacao</name>
    <name type="synonym">Cocoa</name>
    <dbReference type="NCBI Taxonomy" id="3641"/>
    <lineage>
        <taxon>Eukaryota</taxon>
        <taxon>Viridiplantae</taxon>
        <taxon>Streptophyta</taxon>
        <taxon>Embryophyta</taxon>
        <taxon>Tracheophyta</taxon>
        <taxon>Spermatophyta</taxon>
        <taxon>Magnoliopsida</taxon>
        <taxon>eudicotyledons</taxon>
        <taxon>Gunneridae</taxon>
        <taxon>Pentapetalae</taxon>
        <taxon>rosids</taxon>
        <taxon>malvids</taxon>
        <taxon>Malvales</taxon>
        <taxon>Malvaceae</taxon>
        <taxon>Byttnerioideae</taxon>
        <taxon>Theobroma</taxon>
    </lineage>
</organism>
<dbReference type="InParanoid" id="A0A061FE83"/>
<dbReference type="OMA" id="FIEHAMQ"/>
<sequence length="138" mass="15264">DVVIFPARRLLATGRGQTFPRCRFGVASGSVSLMASPDSATTGRNAGKSLGFISNAMKHRHNFIQFFAMTGILLLSVRSLGQKYRIHDLQEDTAALKQEQESLTDRMKNIKRGLLHEASLEPTGLFASRLRLLFGDDN</sequence>
<dbReference type="eggNOG" id="ENOG502S3WC">
    <property type="taxonomic scope" value="Eukaryota"/>
</dbReference>
<name>A0A061FE83_THECC</name>
<dbReference type="PANTHER" id="PTHR36316">
    <property type="entry name" value="OS06G0213900 PROTEIN"/>
    <property type="match status" value="1"/>
</dbReference>
<dbReference type="AlphaFoldDB" id="A0A061FE83"/>
<dbReference type="EMBL" id="CM001886">
    <property type="protein sequence ID" value="EOY15183.1"/>
    <property type="molecule type" value="Genomic_DNA"/>
</dbReference>
<proteinExistence type="predicted"/>
<reference evidence="1 2" key="1">
    <citation type="journal article" date="2013" name="Genome Biol.">
        <title>The genome sequence of the most widely cultivated cacao type and its use to identify candidate genes regulating pod color.</title>
        <authorList>
            <person name="Motamayor J.C."/>
            <person name="Mockaitis K."/>
            <person name="Schmutz J."/>
            <person name="Haiminen N."/>
            <person name="Iii D.L."/>
            <person name="Cornejo O."/>
            <person name="Findley S.D."/>
            <person name="Zheng P."/>
            <person name="Utro F."/>
            <person name="Royaert S."/>
            <person name="Saski C."/>
            <person name="Jenkins J."/>
            <person name="Podicheti R."/>
            <person name="Zhao M."/>
            <person name="Scheffler B.E."/>
            <person name="Stack J.C."/>
            <person name="Feltus F.A."/>
            <person name="Mustiga G.M."/>
            <person name="Amores F."/>
            <person name="Phillips W."/>
            <person name="Marelli J.P."/>
            <person name="May G.D."/>
            <person name="Shapiro H."/>
            <person name="Ma J."/>
            <person name="Bustamante C.D."/>
            <person name="Schnell R.J."/>
            <person name="Main D."/>
            <person name="Gilbert D."/>
            <person name="Parida L."/>
            <person name="Kuhn D.N."/>
        </authorList>
    </citation>
    <scope>NUCLEOTIDE SEQUENCE [LARGE SCALE GENOMIC DNA]</scope>
    <source>
        <strain evidence="2">cv. Matina 1-6</strain>
    </source>
</reference>
<accession>A0A061FE83</accession>
<feature type="non-terminal residue" evidence="1">
    <location>
        <position position="1"/>
    </location>
</feature>
<dbReference type="HOGENOM" id="CLU_154318_0_0_1"/>
<evidence type="ECO:0000313" key="2">
    <source>
        <dbReference type="Proteomes" id="UP000026915"/>
    </source>
</evidence>
<protein>
    <submittedName>
        <fullName evidence="1">Uncharacterized protein</fullName>
    </submittedName>
</protein>